<sequence>MNKILLKIATFFILSISLNFAHAQEMYVTDRVILGVHQAADETSVLVSSLPSGTKVEILDSLANFSKIKLDSGIEGWIKTEFLIKDKPSILALGEVTTKLESATQELKKLKERATKRERDLQTREDQVANSKSTIKDLKKQLTESKAALANANTAKPETVAEPVVVAPDNSAELEAANLKIDELSKQIEELQTATIMDNVEQNEPSKAQLNSEIKKLLMRIKVAQANLNGEEIPSPEELAAIQPQMPLWYWVLLSTMIILGFVFGIFFIDYMHRKKHGGFRL</sequence>
<evidence type="ECO:0000256" key="2">
    <source>
        <dbReference type="ARBA" id="ARBA00022692"/>
    </source>
</evidence>
<feature type="transmembrane region" description="Helical" evidence="7">
    <location>
        <begin position="248"/>
        <end position="272"/>
    </location>
</feature>
<keyword evidence="2 7" id="KW-0812">Transmembrane</keyword>
<dbReference type="Gene3D" id="1.10.287.1490">
    <property type="match status" value="1"/>
</dbReference>
<dbReference type="InterPro" id="IPR016476">
    <property type="entry name" value="SH3_dom_pro"/>
</dbReference>
<dbReference type="InterPro" id="IPR003646">
    <property type="entry name" value="SH3-like_bac-type"/>
</dbReference>
<keyword evidence="5 7" id="KW-0472">Membrane</keyword>
<feature type="domain" description="SH3b" evidence="8">
    <location>
        <begin position="36"/>
        <end position="83"/>
    </location>
</feature>
<keyword evidence="4 7" id="KW-1133">Transmembrane helix</keyword>
<name>A0A3B1AZ65_9ZZZZ</name>
<accession>A0A3B1AZ65</accession>
<evidence type="ECO:0000259" key="8">
    <source>
        <dbReference type="Pfam" id="PF08239"/>
    </source>
</evidence>
<evidence type="ECO:0000256" key="7">
    <source>
        <dbReference type="SAM" id="Phobius"/>
    </source>
</evidence>
<evidence type="ECO:0000256" key="6">
    <source>
        <dbReference type="SAM" id="MobiDB-lite"/>
    </source>
</evidence>
<evidence type="ECO:0000256" key="5">
    <source>
        <dbReference type="ARBA" id="ARBA00023136"/>
    </source>
</evidence>
<dbReference type="NCBIfam" id="TIGR04211">
    <property type="entry name" value="SH3_and_anchor"/>
    <property type="match status" value="1"/>
</dbReference>
<comment type="subcellular location">
    <subcellularLocation>
        <location evidence="1">Membrane</location>
        <topology evidence="1">Single-pass membrane protein</topology>
    </subcellularLocation>
</comment>
<proteinExistence type="predicted"/>
<dbReference type="AlphaFoldDB" id="A0A3B1AZ65"/>
<evidence type="ECO:0000256" key="3">
    <source>
        <dbReference type="ARBA" id="ARBA00022729"/>
    </source>
</evidence>
<evidence type="ECO:0000256" key="4">
    <source>
        <dbReference type="ARBA" id="ARBA00022989"/>
    </source>
</evidence>
<reference evidence="9" key="1">
    <citation type="submission" date="2018-06" db="EMBL/GenBank/DDBJ databases">
        <authorList>
            <person name="Zhirakovskaya E."/>
        </authorList>
    </citation>
    <scope>NUCLEOTIDE SEQUENCE</scope>
</reference>
<dbReference type="GO" id="GO:0016020">
    <property type="term" value="C:membrane"/>
    <property type="evidence" value="ECO:0007669"/>
    <property type="project" value="UniProtKB-SubCell"/>
</dbReference>
<protein>
    <recommendedName>
        <fullName evidence="8">SH3b domain-containing protein</fullName>
    </recommendedName>
</protein>
<feature type="region of interest" description="Disordered" evidence="6">
    <location>
        <begin position="113"/>
        <end position="132"/>
    </location>
</feature>
<feature type="compositionally biased region" description="Basic and acidic residues" evidence="6">
    <location>
        <begin position="113"/>
        <end position="127"/>
    </location>
</feature>
<evidence type="ECO:0000313" key="9">
    <source>
        <dbReference type="EMBL" id="VAW98126.1"/>
    </source>
</evidence>
<gene>
    <name evidence="9" type="ORF">MNBD_GAMMA22-1183</name>
</gene>
<keyword evidence="3" id="KW-0732">Signal</keyword>
<dbReference type="Pfam" id="PF08239">
    <property type="entry name" value="SH3_3"/>
    <property type="match status" value="1"/>
</dbReference>
<evidence type="ECO:0000256" key="1">
    <source>
        <dbReference type="ARBA" id="ARBA00004167"/>
    </source>
</evidence>
<organism evidence="9">
    <name type="scientific">hydrothermal vent metagenome</name>
    <dbReference type="NCBI Taxonomy" id="652676"/>
    <lineage>
        <taxon>unclassified sequences</taxon>
        <taxon>metagenomes</taxon>
        <taxon>ecological metagenomes</taxon>
    </lineage>
</organism>
<dbReference type="EMBL" id="UOFS01000036">
    <property type="protein sequence ID" value="VAW98126.1"/>
    <property type="molecule type" value="Genomic_DNA"/>
</dbReference>
<dbReference type="Gene3D" id="2.30.30.40">
    <property type="entry name" value="SH3 Domains"/>
    <property type="match status" value="1"/>
</dbReference>